<keyword evidence="2" id="KW-1185">Reference proteome</keyword>
<sequence length="85" mass="9867">MPMKLYCTQSNMKKLDQLKNYQAKTRTVVKNTKNPCLQPVSGQNVTFCLVVVFFQTEKKNIANRKRNCIESRGTQITEFISFQSE</sequence>
<comment type="caution">
    <text evidence="1">The sequence shown here is derived from an EMBL/GenBank/DDBJ whole genome shotgun (WGS) entry which is preliminary data.</text>
</comment>
<dbReference type="AlphaFoldDB" id="A0AAN9QQM4"/>
<proteinExistence type="predicted"/>
<dbReference type="EMBL" id="JAYMYR010000008">
    <property type="protein sequence ID" value="KAK7346610.1"/>
    <property type="molecule type" value="Genomic_DNA"/>
</dbReference>
<accession>A0AAN9QQM4</accession>
<name>A0AAN9QQM4_PHACN</name>
<evidence type="ECO:0000313" key="1">
    <source>
        <dbReference type="EMBL" id="KAK7346610.1"/>
    </source>
</evidence>
<organism evidence="1 2">
    <name type="scientific">Phaseolus coccineus</name>
    <name type="common">Scarlet runner bean</name>
    <name type="synonym">Phaseolus multiflorus</name>
    <dbReference type="NCBI Taxonomy" id="3886"/>
    <lineage>
        <taxon>Eukaryota</taxon>
        <taxon>Viridiplantae</taxon>
        <taxon>Streptophyta</taxon>
        <taxon>Embryophyta</taxon>
        <taxon>Tracheophyta</taxon>
        <taxon>Spermatophyta</taxon>
        <taxon>Magnoliopsida</taxon>
        <taxon>eudicotyledons</taxon>
        <taxon>Gunneridae</taxon>
        <taxon>Pentapetalae</taxon>
        <taxon>rosids</taxon>
        <taxon>fabids</taxon>
        <taxon>Fabales</taxon>
        <taxon>Fabaceae</taxon>
        <taxon>Papilionoideae</taxon>
        <taxon>50 kb inversion clade</taxon>
        <taxon>NPAAA clade</taxon>
        <taxon>indigoferoid/millettioid clade</taxon>
        <taxon>Phaseoleae</taxon>
        <taxon>Phaseolus</taxon>
    </lineage>
</organism>
<protein>
    <submittedName>
        <fullName evidence="1">Uncharacterized protein</fullName>
    </submittedName>
</protein>
<dbReference type="Proteomes" id="UP001374584">
    <property type="component" value="Unassembled WGS sequence"/>
</dbReference>
<evidence type="ECO:0000313" key="2">
    <source>
        <dbReference type="Proteomes" id="UP001374584"/>
    </source>
</evidence>
<reference evidence="1 2" key="1">
    <citation type="submission" date="2024-01" db="EMBL/GenBank/DDBJ databases">
        <title>The genomes of 5 underutilized Papilionoideae crops provide insights into root nodulation and disease resistanc.</title>
        <authorList>
            <person name="Jiang F."/>
        </authorList>
    </citation>
    <scope>NUCLEOTIDE SEQUENCE [LARGE SCALE GENOMIC DNA]</scope>
    <source>
        <strain evidence="1">JINMINGXINNONG_FW02</strain>
        <tissue evidence="1">Leaves</tissue>
    </source>
</reference>
<gene>
    <name evidence="1" type="ORF">VNO80_21133</name>
</gene>